<feature type="transmembrane region" description="Helical" evidence="1">
    <location>
        <begin position="98"/>
        <end position="122"/>
    </location>
</feature>
<dbReference type="GO" id="GO:0008137">
    <property type="term" value="F:NADH dehydrogenase (ubiquinone) activity"/>
    <property type="evidence" value="ECO:0007669"/>
    <property type="project" value="InterPro"/>
</dbReference>
<keyword evidence="1" id="KW-1133">Transmembrane helix</keyword>
<organism evidence="2 3">
    <name type="scientific">Sulfolobus tengchongensis</name>
    <dbReference type="NCBI Taxonomy" id="207809"/>
    <lineage>
        <taxon>Archaea</taxon>
        <taxon>Thermoproteota</taxon>
        <taxon>Thermoprotei</taxon>
        <taxon>Sulfolobales</taxon>
        <taxon>Sulfolobaceae</taxon>
        <taxon>Sulfolobus</taxon>
    </lineage>
</organism>
<evidence type="ECO:0000256" key="1">
    <source>
        <dbReference type="SAM" id="Phobius"/>
    </source>
</evidence>
<sequence>MSLQTSDIIQYILFGFFGIMAIAFSIYIVRARNVFYGAVSLAFLGVSIAALIALEAPATYGIYSIFHILLYVGATVTFLAISLVMFKDLEVKVSRGNLGVLVGGAVALLFLIVIFLSVFQVSSVPLQPLNFQMLANDLLENYWFPLIILIIALLTTLIEAISLARRD</sequence>
<dbReference type="Proteomes" id="UP001432202">
    <property type="component" value="Chromosome"/>
</dbReference>
<feature type="transmembrane region" description="Helical" evidence="1">
    <location>
        <begin position="60"/>
        <end position="86"/>
    </location>
</feature>
<dbReference type="InterPro" id="IPR001457">
    <property type="entry name" value="NADH_UbQ/plastoQ_OxRdtase_su6"/>
</dbReference>
<feature type="transmembrane region" description="Helical" evidence="1">
    <location>
        <begin position="12"/>
        <end position="29"/>
    </location>
</feature>
<feature type="transmembrane region" description="Helical" evidence="1">
    <location>
        <begin position="34"/>
        <end position="54"/>
    </location>
</feature>
<protein>
    <submittedName>
        <fullName evidence="2">NADH-quinone oxidoreductase subunit J</fullName>
    </submittedName>
</protein>
<dbReference type="EMBL" id="CP146016">
    <property type="protein sequence ID" value="WWQ60052.1"/>
    <property type="molecule type" value="Genomic_DNA"/>
</dbReference>
<reference evidence="2 3" key="1">
    <citation type="submission" date="2024-02" db="EMBL/GenBank/DDBJ databases">
        <title>STSV induces naive adaptation in Sulfolobus.</title>
        <authorList>
            <person name="Xiang X."/>
            <person name="Song M."/>
        </authorList>
    </citation>
    <scope>NUCLEOTIDE SEQUENCE [LARGE SCALE GENOMIC DNA]</scope>
    <source>
        <strain evidence="2 3">RT2</strain>
    </source>
</reference>
<dbReference type="PANTHER" id="PTHR33269:SF17">
    <property type="entry name" value="NADH-UBIQUINONE OXIDOREDUCTASE CHAIN 6"/>
    <property type="match status" value="1"/>
</dbReference>
<gene>
    <name evidence="2" type="ORF">V6M85_11425</name>
</gene>
<dbReference type="GeneID" id="89337388"/>
<keyword evidence="3" id="KW-1185">Reference proteome</keyword>
<keyword evidence="1" id="KW-0472">Membrane</keyword>
<accession>A0AAX4KZX7</accession>
<evidence type="ECO:0000313" key="2">
    <source>
        <dbReference type="EMBL" id="WWQ60052.1"/>
    </source>
</evidence>
<keyword evidence="1" id="KW-0812">Transmembrane</keyword>
<evidence type="ECO:0000313" key="3">
    <source>
        <dbReference type="Proteomes" id="UP001432202"/>
    </source>
</evidence>
<feature type="transmembrane region" description="Helical" evidence="1">
    <location>
        <begin position="142"/>
        <end position="164"/>
    </location>
</feature>
<name>A0AAX4KZX7_9CREN</name>
<dbReference type="AlphaFoldDB" id="A0AAX4KZX7"/>
<dbReference type="RefSeq" id="WP_338600161.1">
    <property type="nucleotide sequence ID" value="NZ_CP146016.1"/>
</dbReference>
<dbReference type="Pfam" id="PF00499">
    <property type="entry name" value="Oxidored_q3"/>
    <property type="match status" value="1"/>
</dbReference>
<dbReference type="PANTHER" id="PTHR33269">
    <property type="entry name" value="NADH-UBIQUINONE OXIDOREDUCTASE CHAIN 6"/>
    <property type="match status" value="1"/>
</dbReference>
<proteinExistence type="predicted"/>
<dbReference type="Gene3D" id="1.20.120.1200">
    <property type="entry name" value="NADH-ubiquinone/plastoquinone oxidoreductase chain 6, subunit NuoJ"/>
    <property type="match status" value="1"/>
</dbReference>
<dbReference type="InterPro" id="IPR042106">
    <property type="entry name" value="Nuo/plastoQ_OxRdtase_6_NuoJ"/>
</dbReference>